<reference evidence="2 3" key="1">
    <citation type="journal article" date="2018" name="Front. Microbiol.">
        <title>Genome-Wide Analysis of Corynespora cassiicola Leaf Fall Disease Putative Effectors.</title>
        <authorList>
            <person name="Lopez D."/>
            <person name="Ribeiro S."/>
            <person name="Label P."/>
            <person name="Fumanal B."/>
            <person name="Venisse J.S."/>
            <person name="Kohler A."/>
            <person name="de Oliveira R.R."/>
            <person name="Labutti K."/>
            <person name="Lipzen A."/>
            <person name="Lail K."/>
            <person name="Bauer D."/>
            <person name="Ohm R.A."/>
            <person name="Barry K.W."/>
            <person name="Spatafora J."/>
            <person name="Grigoriev I.V."/>
            <person name="Martin F.M."/>
            <person name="Pujade-Renaud V."/>
        </authorList>
    </citation>
    <scope>NUCLEOTIDE SEQUENCE [LARGE SCALE GENOMIC DNA]</scope>
    <source>
        <strain evidence="2 3">Philippines</strain>
    </source>
</reference>
<feature type="region of interest" description="Disordered" evidence="1">
    <location>
        <begin position="31"/>
        <end position="51"/>
    </location>
</feature>
<protein>
    <submittedName>
        <fullName evidence="2">Uncharacterized protein</fullName>
    </submittedName>
</protein>
<dbReference type="Proteomes" id="UP000240883">
    <property type="component" value="Unassembled WGS sequence"/>
</dbReference>
<keyword evidence="3" id="KW-1185">Reference proteome</keyword>
<proteinExistence type="predicted"/>
<organism evidence="2 3">
    <name type="scientific">Corynespora cassiicola Philippines</name>
    <dbReference type="NCBI Taxonomy" id="1448308"/>
    <lineage>
        <taxon>Eukaryota</taxon>
        <taxon>Fungi</taxon>
        <taxon>Dikarya</taxon>
        <taxon>Ascomycota</taxon>
        <taxon>Pezizomycotina</taxon>
        <taxon>Dothideomycetes</taxon>
        <taxon>Pleosporomycetidae</taxon>
        <taxon>Pleosporales</taxon>
        <taxon>Corynesporascaceae</taxon>
        <taxon>Corynespora</taxon>
    </lineage>
</organism>
<evidence type="ECO:0000313" key="3">
    <source>
        <dbReference type="Proteomes" id="UP000240883"/>
    </source>
</evidence>
<accession>A0A2T2P4R9</accession>
<feature type="compositionally biased region" description="Pro residues" evidence="1">
    <location>
        <begin position="36"/>
        <end position="51"/>
    </location>
</feature>
<name>A0A2T2P4R9_CORCC</name>
<evidence type="ECO:0000256" key="1">
    <source>
        <dbReference type="SAM" id="MobiDB-lite"/>
    </source>
</evidence>
<dbReference type="AlphaFoldDB" id="A0A2T2P4R9"/>
<dbReference type="EMBL" id="KZ678130">
    <property type="protein sequence ID" value="PSN72318.1"/>
    <property type="molecule type" value="Genomic_DNA"/>
</dbReference>
<gene>
    <name evidence="2" type="ORF">BS50DRAFT_569833</name>
</gene>
<sequence>MSLIYLFVLCAFYLGLVLTFRQPVFSRSHKYWQRPSRPPGTRPKPPWPSVQ</sequence>
<evidence type="ECO:0000313" key="2">
    <source>
        <dbReference type="EMBL" id="PSN72318.1"/>
    </source>
</evidence>